<organism evidence="4 5">
    <name type="scientific">Sphingomonas crocodyli</name>
    <dbReference type="NCBI Taxonomy" id="1979270"/>
    <lineage>
        <taxon>Bacteria</taxon>
        <taxon>Pseudomonadati</taxon>
        <taxon>Pseudomonadota</taxon>
        <taxon>Alphaproteobacteria</taxon>
        <taxon>Sphingomonadales</taxon>
        <taxon>Sphingomonadaceae</taxon>
        <taxon>Sphingomonas</taxon>
    </lineage>
</organism>
<feature type="chain" id="PRO_5019209821" evidence="2">
    <location>
        <begin position="34"/>
        <end position="267"/>
    </location>
</feature>
<proteinExistence type="predicted"/>
<dbReference type="InterPro" id="IPR000868">
    <property type="entry name" value="Isochorismatase-like_dom"/>
</dbReference>
<evidence type="ECO:0000259" key="3">
    <source>
        <dbReference type="Pfam" id="PF00857"/>
    </source>
</evidence>
<feature type="domain" description="Isochorismatase-like" evidence="3">
    <location>
        <begin position="60"/>
        <end position="237"/>
    </location>
</feature>
<evidence type="ECO:0000256" key="1">
    <source>
        <dbReference type="ARBA" id="ARBA00022801"/>
    </source>
</evidence>
<dbReference type="Pfam" id="PF00857">
    <property type="entry name" value="Isochorismatase"/>
    <property type="match status" value="1"/>
</dbReference>
<keyword evidence="2" id="KW-0732">Signal</keyword>
<evidence type="ECO:0000313" key="4">
    <source>
        <dbReference type="EMBL" id="RVT91327.1"/>
    </source>
</evidence>
<dbReference type="GO" id="GO:0016787">
    <property type="term" value="F:hydrolase activity"/>
    <property type="evidence" value="ECO:0007669"/>
    <property type="project" value="UniProtKB-KW"/>
</dbReference>
<sequence>MFSTKRTRPAAARASRFLALALCAHLYLSPAGAAAPSATYADPANPALKKGAMVLAPKRAALVVIDPQNDFMDPKGRAWPVVGEAVTEQKLIPHLHQLFAAAKASGMVVAISPHHYYHWDHQWKVQGPLEVFQHDIGIFDRKGPYTLEGFEGSGADFLPEFKQYILDGQTIIASPHKLYGPQVNDLSFQLRKQHVDQVIIVGMLSNMCVESHVRDFLEQGFEVAVVRDAIAAPKLPEGDGNLSALINFRYMANGLWTTDETVKMMKR</sequence>
<dbReference type="SUPFAM" id="SSF52499">
    <property type="entry name" value="Isochorismatase-like hydrolases"/>
    <property type="match status" value="1"/>
</dbReference>
<dbReference type="Proteomes" id="UP000282971">
    <property type="component" value="Unassembled WGS sequence"/>
</dbReference>
<evidence type="ECO:0000313" key="5">
    <source>
        <dbReference type="Proteomes" id="UP000282971"/>
    </source>
</evidence>
<dbReference type="InterPro" id="IPR050272">
    <property type="entry name" value="Isochorismatase-like_hydrls"/>
</dbReference>
<dbReference type="AlphaFoldDB" id="A0A437M0W3"/>
<dbReference type="OrthoDB" id="9807387at2"/>
<dbReference type="InterPro" id="IPR036380">
    <property type="entry name" value="Isochorismatase-like_sf"/>
</dbReference>
<protein>
    <submittedName>
        <fullName evidence="4">Cysteine hydrolase</fullName>
    </submittedName>
</protein>
<dbReference type="PANTHER" id="PTHR43540">
    <property type="entry name" value="PEROXYUREIDOACRYLATE/UREIDOACRYLATE AMIDOHYDROLASE-RELATED"/>
    <property type="match status" value="1"/>
</dbReference>
<reference evidence="4 5" key="1">
    <citation type="submission" date="2019-01" db="EMBL/GenBank/DDBJ databases">
        <authorList>
            <person name="Chen W.-M."/>
        </authorList>
    </citation>
    <scope>NUCLEOTIDE SEQUENCE [LARGE SCALE GENOMIC DNA]</scope>
    <source>
        <strain evidence="4 5">CCP-7</strain>
    </source>
</reference>
<dbReference type="Gene3D" id="3.40.50.850">
    <property type="entry name" value="Isochorismatase-like"/>
    <property type="match status" value="1"/>
</dbReference>
<comment type="caution">
    <text evidence="4">The sequence shown here is derived from an EMBL/GenBank/DDBJ whole genome shotgun (WGS) entry which is preliminary data.</text>
</comment>
<feature type="signal peptide" evidence="2">
    <location>
        <begin position="1"/>
        <end position="33"/>
    </location>
</feature>
<keyword evidence="1 4" id="KW-0378">Hydrolase</keyword>
<evidence type="ECO:0000256" key="2">
    <source>
        <dbReference type="SAM" id="SignalP"/>
    </source>
</evidence>
<dbReference type="EMBL" id="SACN01000002">
    <property type="protein sequence ID" value="RVT91327.1"/>
    <property type="molecule type" value="Genomic_DNA"/>
</dbReference>
<name>A0A437M0W3_9SPHN</name>
<dbReference type="CDD" id="cd00431">
    <property type="entry name" value="cysteine_hydrolases"/>
    <property type="match status" value="1"/>
</dbReference>
<accession>A0A437M0W3</accession>
<keyword evidence="5" id="KW-1185">Reference proteome</keyword>
<gene>
    <name evidence="4" type="ORF">EOD43_15455</name>
</gene>